<sequence>MDIDDPDGSQPVTMGITDFWAVINTLNPSASAPPAPDLPAPAPTKLDPAPPDPKPRKDKHTRSEKGKGKEKKRVEDASGVPTAVGLETALEAEPTKAGTSAGSAGRSLGAGSSKAGEAGSSKAGAAASAGASAGSSSANVQAKNPSPWDLRDAEAVIVALGFVDEHIGIMNTVLNELLIAHEKLVRTRILSLSALEKLNHVFYAHHAELDIIRFEDHTDVRPPSDLSPTGFDHGTGAYAWWRCPVAQLGHQDLTQNWAQLGPDHPS</sequence>
<organism evidence="2 3">
    <name type="scientific">Ephemerocybe angulata</name>
    <dbReference type="NCBI Taxonomy" id="980116"/>
    <lineage>
        <taxon>Eukaryota</taxon>
        <taxon>Fungi</taxon>
        <taxon>Dikarya</taxon>
        <taxon>Basidiomycota</taxon>
        <taxon>Agaricomycotina</taxon>
        <taxon>Agaricomycetes</taxon>
        <taxon>Agaricomycetidae</taxon>
        <taxon>Agaricales</taxon>
        <taxon>Agaricineae</taxon>
        <taxon>Psathyrellaceae</taxon>
        <taxon>Ephemerocybe</taxon>
    </lineage>
</organism>
<gene>
    <name evidence="2" type="ORF">DFP72DRAFT_855746</name>
</gene>
<evidence type="ECO:0000313" key="2">
    <source>
        <dbReference type="EMBL" id="KAF6746106.1"/>
    </source>
</evidence>
<evidence type="ECO:0000256" key="1">
    <source>
        <dbReference type="SAM" id="MobiDB-lite"/>
    </source>
</evidence>
<feature type="compositionally biased region" description="Basic and acidic residues" evidence="1">
    <location>
        <begin position="61"/>
        <end position="76"/>
    </location>
</feature>
<protein>
    <submittedName>
        <fullName evidence="2">Uncharacterized protein</fullName>
    </submittedName>
</protein>
<feature type="compositionally biased region" description="Pro residues" evidence="1">
    <location>
        <begin position="31"/>
        <end position="52"/>
    </location>
</feature>
<dbReference type="AlphaFoldDB" id="A0A8H6LYU3"/>
<evidence type="ECO:0000313" key="3">
    <source>
        <dbReference type="Proteomes" id="UP000521943"/>
    </source>
</evidence>
<feature type="compositionally biased region" description="Low complexity" evidence="1">
    <location>
        <begin position="97"/>
        <end position="120"/>
    </location>
</feature>
<dbReference type="Proteomes" id="UP000521943">
    <property type="component" value="Unassembled WGS sequence"/>
</dbReference>
<keyword evidence="3" id="KW-1185">Reference proteome</keyword>
<comment type="caution">
    <text evidence="2">The sequence shown here is derived from an EMBL/GenBank/DDBJ whole genome shotgun (WGS) entry which is preliminary data.</text>
</comment>
<proteinExistence type="predicted"/>
<name>A0A8H6LYU3_9AGAR</name>
<reference evidence="2 3" key="1">
    <citation type="submission" date="2020-07" db="EMBL/GenBank/DDBJ databases">
        <title>Comparative genomics of pyrophilous fungi reveals a link between fire events and developmental genes.</title>
        <authorList>
            <consortium name="DOE Joint Genome Institute"/>
            <person name="Steindorff A.S."/>
            <person name="Carver A."/>
            <person name="Calhoun S."/>
            <person name="Stillman K."/>
            <person name="Liu H."/>
            <person name="Lipzen A."/>
            <person name="Pangilinan J."/>
            <person name="Labutti K."/>
            <person name="Bruns T.D."/>
            <person name="Grigoriev I.V."/>
        </authorList>
    </citation>
    <scope>NUCLEOTIDE SEQUENCE [LARGE SCALE GENOMIC DNA]</scope>
    <source>
        <strain evidence="2 3">CBS 144469</strain>
    </source>
</reference>
<accession>A0A8H6LYU3</accession>
<dbReference type="EMBL" id="JACGCI010000096">
    <property type="protein sequence ID" value="KAF6746106.1"/>
    <property type="molecule type" value="Genomic_DNA"/>
</dbReference>
<feature type="region of interest" description="Disordered" evidence="1">
    <location>
        <begin position="26"/>
        <end position="120"/>
    </location>
</feature>